<keyword evidence="3 5" id="KW-0697">Rotamase</keyword>
<dbReference type="EC" id="5.2.1.8" evidence="6"/>
<feature type="signal peptide" evidence="8">
    <location>
        <begin position="1"/>
        <end position="20"/>
    </location>
</feature>
<keyword evidence="11" id="KW-1185">Reference proteome</keyword>
<dbReference type="GO" id="GO:0003755">
    <property type="term" value="F:peptidyl-prolyl cis-trans isomerase activity"/>
    <property type="evidence" value="ECO:0007669"/>
    <property type="project" value="UniProtKB-EC"/>
</dbReference>
<feature type="region of interest" description="Disordered" evidence="7">
    <location>
        <begin position="181"/>
        <end position="208"/>
    </location>
</feature>
<evidence type="ECO:0000313" key="11">
    <source>
        <dbReference type="Proteomes" id="UP001235744"/>
    </source>
</evidence>
<evidence type="ECO:0000256" key="5">
    <source>
        <dbReference type="PROSITE-ProRule" id="PRU00277"/>
    </source>
</evidence>
<dbReference type="PROSITE" id="PS50059">
    <property type="entry name" value="FKBP_PPIASE"/>
    <property type="match status" value="2"/>
</dbReference>
<dbReference type="Proteomes" id="UP001235744">
    <property type="component" value="Chromosome"/>
</dbReference>
<evidence type="ECO:0000256" key="4">
    <source>
        <dbReference type="ARBA" id="ARBA00023235"/>
    </source>
</evidence>
<feature type="domain" description="PPIase FKBP-type" evidence="9">
    <location>
        <begin position="85"/>
        <end position="173"/>
    </location>
</feature>
<evidence type="ECO:0000256" key="1">
    <source>
        <dbReference type="ARBA" id="ARBA00000971"/>
    </source>
</evidence>
<accession>A0ABY9J1A9</accession>
<evidence type="ECO:0000256" key="2">
    <source>
        <dbReference type="ARBA" id="ARBA00006577"/>
    </source>
</evidence>
<evidence type="ECO:0000259" key="9">
    <source>
        <dbReference type="PROSITE" id="PS50059"/>
    </source>
</evidence>
<proteinExistence type="inferred from homology"/>
<comment type="similarity">
    <text evidence="2 6">Belongs to the FKBP-type PPIase family.</text>
</comment>
<feature type="chain" id="PRO_5045662722" description="Peptidyl-prolyl cis-trans isomerase" evidence="8">
    <location>
        <begin position="21"/>
        <end position="320"/>
    </location>
</feature>
<name>A0ABY9J1A9_9ACTN</name>
<reference evidence="10 11" key="1">
    <citation type="submission" date="2023-03" db="EMBL/GenBank/DDBJ databases">
        <title>Isolation and description of six Streptomyces strains from soil environments, able to metabolize different microbial glucans.</title>
        <authorList>
            <person name="Widen T."/>
            <person name="Larsbrink J."/>
        </authorList>
    </citation>
    <scope>NUCLEOTIDE SEQUENCE [LARGE SCALE GENOMIC DNA]</scope>
    <source>
        <strain evidence="10 11">Alt2</strain>
    </source>
</reference>
<evidence type="ECO:0000256" key="6">
    <source>
        <dbReference type="RuleBase" id="RU003915"/>
    </source>
</evidence>
<evidence type="ECO:0000256" key="8">
    <source>
        <dbReference type="SAM" id="SignalP"/>
    </source>
</evidence>
<organism evidence="10 11">
    <name type="scientific">Streptomyces poriferorum</name>
    <dbReference type="NCBI Taxonomy" id="2798799"/>
    <lineage>
        <taxon>Bacteria</taxon>
        <taxon>Bacillati</taxon>
        <taxon>Actinomycetota</taxon>
        <taxon>Actinomycetes</taxon>
        <taxon>Kitasatosporales</taxon>
        <taxon>Streptomycetaceae</taxon>
        <taxon>Streptomyces</taxon>
    </lineage>
</organism>
<dbReference type="PROSITE" id="PS51257">
    <property type="entry name" value="PROKAR_LIPOPROTEIN"/>
    <property type="match status" value="1"/>
</dbReference>
<keyword evidence="8" id="KW-0732">Signal</keyword>
<dbReference type="InterPro" id="IPR046357">
    <property type="entry name" value="PPIase_dom_sf"/>
</dbReference>
<dbReference type="InterPro" id="IPR001179">
    <property type="entry name" value="PPIase_FKBP_dom"/>
</dbReference>
<feature type="domain" description="PPIase FKBP-type" evidence="9">
    <location>
        <begin position="233"/>
        <end position="320"/>
    </location>
</feature>
<protein>
    <recommendedName>
        <fullName evidence="6">Peptidyl-prolyl cis-trans isomerase</fullName>
        <ecNumber evidence="6">5.2.1.8</ecNumber>
    </recommendedName>
</protein>
<dbReference type="RefSeq" id="WP_306069559.1">
    <property type="nucleotide sequence ID" value="NZ_CP120988.1"/>
</dbReference>
<dbReference type="PANTHER" id="PTHR43811:SF19">
    <property type="entry name" value="39 KDA FK506-BINDING NUCLEAR PROTEIN"/>
    <property type="match status" value="1"/>
</dbReference>
<evidence type="ECO:0000256" key="3">
    <source>
        <dbReference type="ARBA" id="ARBA00023110"/>
    </source>
</evidence>
<gene>
    <name evidence="10" type="ORF">P8A19_33200</name>
</gene>
<dbReference type="Gene3D" id="3.10.50.40">
    <property type="match status" value="2"/>
</dbReference>
<dbReference type="PANTHER" id="PTHR43811">
    <property type="entry name" value="FKBP-TYPE PEPTIDYL-PROLYL CIS-TRANS ISOMERASE FKPA"/>
    <property type="match status" value="1"/>
</dbReference>
<keyword evidence="4 5" id="KW-0413">Isomerase</keyword>
<evidence type="ECO:0000313" key="10">
    <source>
        <dbReference type="EMBL" id="WLQ59982.1"/>
    </source>
</evidence>
<dbReference type="Pfam" id="PF00254">
    <property type="entry name" value="FKBP_C"/>
    <property type="match status" value="2"/>
</dbReference>
<evidence type="ECO:0000256" key="7">
    <source>
        <dbReference type="SAM" id="MobiDB-lite"/>
    </source>
</evidence>
<dbReference type="EMBL" id="CP120988">
    <property type="protein sequence ID" value="WLQ59982.1"/>
    <property type="molecule type" value="Genomic_DNA"/>
</dbReference>
<feature type="compositionally biased region" description="Low complexity" evidence="7">
    <location>
        <begin position="27"/>
        <end position="37"/>
    </location>
</feature>
<comment type="catalytic activity">
    <reaction evidence="1 5 6">
        <text>[protein]-peptidylproline (omega=180) = [protein]-peptidylproline (omega=0)</text>
        <dbReference type="Rhea" id="RHEA:16237"/>
        <dbReference type="Rhea" id="RHEA-COMP:10747"/>
        <dbReference type="Rhea" id="RHEA-COMP:10748"/>
        <dbReference type="ChEBI" id="CHEBI:83833"/>
        <dbReference type="ChEBI" id="CHEBI:83834"/>
        <dbReference type="EC" id="5.2.1.8"/>
    </reaction>
</comment>
<dbReference type="SUPFAM" id="SSF54534">
    <property type="entry name" value="FKBP-like"/>
    <property type="match status" value="2"/>
</dbReference>
<feature type="region of interest" description="Disordered" evidence="7">
    <location>
        <begin position="25"/>
        <end position="46"/>
    </location>
</feature>
<sequence>MRRIAGLLVVPLLLVSAACGSDDKGSDSASASASASAPTEGGFPAITAGAKFGEKPTLAKGTGTPPKELKTKVISEGDGATLKNGDAIQVNYLGQAWDSDKPFDNSFDRKQPFDLTLGAGMVIQGWDKGLVGQKVGSRVELVIPPDLGYGAQGQDPIKPNATLVFVVDVLKAKQIPASAKGTPVAQDNTDLPKVGTNTDGKAPTLTIPSKVTPPKKLVSNYVLESKGEVVKETDTVVANYVAKLWKDGKEFDNTYTTGKTASFPLAQVTLKGLKNGLIGKKIGSRVLLVIPPDQGLGDKAQQSIPANSTLVFAVDILAKM</sequence>
<feature type="compositionally biased region" description="Polar residues" evidence="7">
    <location>
        <begin position="185"/>
        <end position="199"/>
    </location>
</feature>